<dbReference type="Pfam" id="PF14380">
    <property type="entry name" value="WAK_assoc"/>
    <property type="match status" value="3"/>
</dbReference>
<sequence length="595" mass="63776">MRLLLSLLLVSFLRAAAARLANSSSCLPKKCGNLDISYPFWLEEPGGPRCGSPSFQLKCNNSGAFLSRSVLQSFRVVSIFFHNNSFHVVDDNLPLATGCPAPPFNISLGIGLAPFLISTTNYQLLFLSKCKEPSPSVPPGFRRMPCNNLSFVYDGGHRKYDSGDLGQDGIPQSCRLSVVPTLDAPDGSGEDHVARMKNGFLLKWTGLSTDCPGCTASGGECMYGDNGVGFACNCSDGMQHVKCVIVPTLGASDGNGTSNEHIARMRNGFLLEWSGLSTDCYRCMASGGECMYGNNDVGFACKCSDGMQSEKCSAILLFLLVVSLLLLLLHDTAHADCEPGTCGDLTVKYPFWLGSVNQSSSPCGHPAFQVRCSNDGSAASLMGSAINVLRVDYDNNSFIASHSRIAGGNDGVCRTDFNISVSIAMSPFKFSSRNRALCFLYNCSDTEPRGPEFVNATSTCTKPIYAYLGGSYDRETPPAIATARCTYTYFPVLESAEAATMTADNYSRLLKDGFILEWQEVSVGDCPACSASGGQCRYNNATAAFACLCPDGKLHRTSSCAGESIPVPSHLPTYVLLHQASASVDARHKSVHCIY</sequence>
<dbReference type="PANTHER" id="PTHR33138">
    <property type="entry name" value="OS01G0690200 PROTEIN"/>
    <property type="match status" value="1"/>
</dbReference>
<evidence type="ECO:0000256" key="2">
    <source>
        <dbReference type="ARBA" id="ARBA00022729"/>
    </source>
</evidence>
<feature type="domain" description="Wall-associated receptor kinase galacturonan-binding" evidence="5">
    <location>
        <begin position="337"/>
        <end position="398"/>
    </location>
</feature>
<keyword evidence="8" id="KW-1185">Reference proteome</keyword>
<dbReference type="EMBL" id="BQKI01000012">
    <property type="protein sequence ID" value="GJN05873.1"/>
    <property type="molecule type" value="Genomic_DNA"/>
</dbReference>
<evidence type="ECO:0000313" key="8">
    <source>
        <dbReference type="Proteomes" id="UP001054889"/>
    </source>
</evidence>
<reference evidence="7" key="1">
    <citation type="journal article" date="2018" name="DNA Res.">
        <title>Multiple hybrid de novo genome assembly of finger millet, an orphan allotetraploid crop.</title>
        <authorList>
            <person name="Hatakeyama M."/>
            <person name="Aluri S."/>
            <person name="Balachadran M.T."/>
            <person name="Sivarajan S.R."/>
            <person name="Patrignani A."/>
            <person name="Gruter S."/>
            <person name="Poveda L."/>
            <person name="Shimizu-Inatsugi R."/>
            <person name="Baeten J."/>
            <person name="Francoijs K.J."/>
            <person name="Nataraja K.N."/>
            <person name="Reddy Y.A.N."/>
            <person name="Phadnis S."/>
            <person name="Ravikumar R.L."/>
            <person name="Schlapbach R."/>
            <person name="Sreeman S.M."/>
            <person name="Shimizu K.K."/>
        </authorList>
    </citation>
    <scope>NUCLEOTIDE SEQUENCE</scope>
</reference>
<evidence type="ECO:0000259" key="5">
    <source>
        <dbReference type="Pfam" id="PF13947"/>
    </source>
</evidence>
<protein>
    <submittedName>
        <fullName evidence="7">Uncharacterized protein</fullName>
    </submittedName>
</protein>
<accession>A0AAV5D6S7</accession>
<dbReference type="PANTHER" id="PTHR33138:SF24">
    <property type="entry name" value="WALL-ASSOCIATED RECEPTOR KINASE GALACTURONAN-BINDING DOMAIN-CONTAINING PROTEIN"/>
    <property type="match status" value="1"/>
</dbReference>
<feature type="chain" id="PRO_5043876258" evidence="4">
    <location>
        <begin position="19"/>
        <end position="595"/>
    </location>
</feature>
<evidence type="ECO:0000259" key="6">
    <source>
        <dbReference type="Pfam" id="PF14380"/>
    </source>
</evidence>
<gene>
    <name evidence="7" type="primary">ga23543</name>
    <name evidence="7" type="ORF">PR202_ga23543</name>
</gene>
<dbReference type="Pfam" id="PF13947">
    <property type="entry name" value="GUB_WAK_bind"/>
    <property type="match status" value="2"/>
</dbReference>
<comment type="caution">
    <text evidence="7">The sequence shown here is derived from an EMBL/GenBank/DDBJ whole genome shotgun (WGS) entry which is preliminary data.</text>
</comment>
<keyword evidence="3" id="KW-0325">Glycoprotein</keyword>
<proteinExistence type="predicted"/>
<feature type="domain" description="Wall-associated receptor kinase C-terminal" evidence="6">
    <location>
        <begin position="251"/>
        <end position="306"/>
    </location>
</feature>
<evidence type="ECO:0000256" key="4">
    <source>
        <dbReference type="SAM" id="SignalP"/>
    </source>
</evidence>
<keyword evidence="2 4" id="KW-0732">Signal</keyword>
<dbReference type="Proteomes" id="UP001054889">
    <property type="component" value="Unassembled WGS sequence"/>
</dbReference>
<comment type="subcellular location">
    <subcellularLocation>
        <location evidence="1">Membrane</location>
        <topology evidence="1">Single-pass membrane protein</topology>
    </subcellularLocation>
</comment>
<evidence type="ECO:0000256" key="1">
    <source>
        <dbReference type="ARBA" id="ARBA00004167"/>
    </source>
</evidence>
<dbReference type="GO" id="GO:0016020">
    <property type="term" value="C:membrane"/>
    <property type="evidence" value="ECO:0007669"/>
    <property type="project" value="UniProtKB-SubCell"/>
</dbReference>
<name>A0AAV5D6S7_ELECO</name>
<organism evidence="7 8">
    <name type="scientific">Eleusine coracana subsp. coracana</name>
    <dbReference type="NCBI Taxonomy" id="191504"/>
    <lineage>
        <taxon>Eukaryota</taxon>
        <taxon>Viridiplantae</taxon>
        <taxon>Streptophyta</taxon>
        <taxon>Embryophyta</taxon>
        <taxon>Tracheophyta</taxon>
        <taxon>Spermatophyta</taxon>
        <taxon>Magnoliopsida</taxon>
        <taxon>Liliopsida</taxon>
        <taxon>Poales</taxon>
        <taxon>Poaceae</taxon>
        <taxon>PACMAD clade</taxon>
        <taxon>Chloridoideae</taxon>
        <taxon>Cynodonteae</taxon>
        <taxon>Eleusininae</taxon>
        <taxon>Eleusine</taxon>
    </lineage>
</organism>
<dbReference type="GO" id="GO:0030247">
    <property type="term" value="F:polysaccharide binding"/>
    <property type="evidence" value="ECO:0007669"/>
    <property type="project" value="InterPro"/>
</dbReference>
<dbReference type="InterPro" id="IPR032872">
    <property type="entry name" value="WAK_assoc_C"/>
</dbReference>
<evidence type="ECO:0000256" key="3">
    <source>
        <dbReference type="ARBA" id="ARBA00023180"/>
    </source>
</evidence>
<evidence type="ECO:0000313" key="7">
    <source>
        <dbReference type="EMBL" id="GJN05873.1"/>
    </source>
</evidence>
<feature type="signal peptide" evidence="4">
    <location>
        <begin position="1"/>
        <end position="18"/>
    </location>
</feature>
<feature type="domain" description="Wall-associated receptor kinase C-terminal" evidence="6">
    <location>
        <begin position="481"/>
        <end position="552"/>
    </location>
</feature>
<feature type="domain" description="Wall-associated receptor kinase galacturonan-binding" evidence="5">
    <location>
        <begin position="26"/>
        <end position="90"/>
    </location>
</feature>
<feature type="domain" description="Wall-associated receptor kinase C-terminal" evidence="6">
    <location>
        <begin position="170"/>
        <end position="237"/>
    </location>
</feature>
<reference evidence="7" key="2">
    <citation type="submission" date="2021-12" db="EMBL/GenBank/DDBJ databases">
        <title>Resequencing data analysis of finger millet.</title>
        <authorList>
            <person name="Hatakeyama M."/>
            <person name="Aluri S."/>
            <person name="Balachadran M.T."/>
            <person name="Sivarajan S.R."/>
            <person name="Poveda L."/>
            <person name="Shimizu-Inatsugi R."/>
            <person name="Schlapbach R."/>
            <person name="Sreeman S.M."/>
            <person name="Shimizu K.K."/>
        </authorList>
    </citation>
    <scope>NUCLEOTIDE SEQUENCE</scope>
</reference>
<dbReference type="InterPro" id="IPR025287">
    <property type="entry name" value="WAK_GUB"/>
</dbReference>
<dbReference type="AlphaFoldDB" id="A0AAV5D6S7"/>